<dbReference type="EMBL" id="CM056806">
    <property type="protein sequence ID" value="KAJ8705034.1"/>
    <property type="molecule type" value="Genomic_DNA"/>
</dbReference>
<evidence type="ECO:0000313" key="2">
    <source>
        <dbReference type="Proteomes" id="UP001231649"/>
    </source>
</evidence>
<name>A0ACC2Q500_9NEOP</name>
<accession>A0ACC2Q500</accession>
<evidence type="ECO:0000313" key="1">
    <source>
        <dbReference type="EMBL" id="KAJ8705034.1"/>
    </source>
</evidence>
<comment type="caution">
    <text evidence="1">The sequence shown here is derived from an EMBL/GenBank/DDBJ whole genome shotgun (WGS) entry which is preliminary data.</text>
</comment>
<reference evidence="1" key="1">
    <citation type="submission" date="2023-03" db="EMBL/GenBank/DDBJ databases">
        <title>Chromosome-level genomes of two armyworms, Mythimna separata and Mythimna loreyi, provide insights into the biosynthesis and reception of sex pheromones.</title>
        <authorList>
            <person name="Zhao H."/>
        </authorList>
    </citation>
    <scope>NUCLEOTIDE SEQUENCE</scope>
    <source>
        <strain evidence="1">BeijingLab</strain>
    </source>
</reference>
<sequence length="214" mass="24220">MPAKHRLMSYFGCMIDGPLHRFPDPKTEHLESIQKFSEWKAVLDGPTQERGDKLYNHIRLCNKHFLESYQLPSRRLTKNAVPTLNLNKVVRVTEQPSTFAIGILDTDECSTMESAVPPEPSTSATPVQPIALDGVYHPLRAALSSNPTLRRVPLAAILRRYGPGTLYGKTAPFKTNLDRSDRDEKAEPPEHHISRRLNNGGIQCWASFLFARRY</sequence>
<organism evidence="1 2">
    <name type="scientific">Mythimna loreyi</name>
    <dbReference type="NCBI Taxonomy" id="667449"/>
    <lineage>
        <taxon>Eukaryota</taxon>
        <taxon>Metazoa</taxon>
        <taxon>Ecdysozoa</taxon>
        <taxon>Arthropoda</taxon>
        <taxon>Hexapoda</taxon>
        <taxon>Insecta</taxon>
        <taxon>Pterygota</taxon>
        <taxon>Neoptera</taxon>
        <taxon>Endopterygota</taxon>
        <taxon>Lepidoptera</taxon>
        <taxon>Glossata</taxon>
        <taxon>Ditrysia</taxon>
        <taxon>Noctuoidea</taxon>
        <taxon>Noctuidae</taxon>
        <taxon>Noctuinae</taxon>
        <taxon>Hadenini</taxon>
        <taxon>Mythimna</taxon>
    </lineage>
</organism>
<gene>
    <name evidence="1" type="ORF">PYW08_012354</name>
</gene>
<keyword evidence="2" id="KW-1185">Reference proteome</keyword>
<dbReference type="Proteomes" id="UP001231649">
    <property type="component" value="Chromosome 30"/>
</dbReference>
<protein>
    <submittedName>
        <fullName evidence="1">Uncharacterized protein</fullName>
    </submittedName>
</protein>
<proteinExistence type="predicted"/>